<dbReference type="PANTHER" id="PTHR32552:SF81">
    <property type="entry name" value="TONB-DEPENDENT OUTER MEMBRANE RECEPTOR"/>
    <property type="match status" value="1"/>
</dbReference>
<keyword evidence="5 11" id="KW-0812">Transmembrane</keyword>
<dbReference type="STRING" id="1125876.SAMN05443292_2419"/>
<comment type="similarity">
    <text evidence="11 12">Belongs to the TonB-dependent receptor family.</text>
</comment>
<feature type="signal peptide" evidence="13">
    <location>
        <begin position="1"/>
        <end position="21"/>
    </location>
</feature>
<protein>
    <submittedName>
        <fullName evidence="16">TonB-linked outer membrane protein, SusC/RagA family</fullName>
    </submittedName>
</protein>
<evidence type="ECO:0000256" key="12">
    <source>
        <dbReference type="RuleBase" id="RU003357"/>
    </source>
</evidence>
<dbReference type="NCBIfam" id="TIGR04057">
    <property type="entry name" value="SusC_RagA_signa"/>
    <property type="match status" value="1"/>
</dbReference>
<keyword evidence="9 11" id="KW-0472">Membrane</keyword>
<evidence type="ECO:0000256" key="10">
    <source>
        <dbReference type="ARBA" id="ARBA00023237"/>
    </source>
</evidence>
<evidence type="ECO:0000256" key="2">
    <source>
        <dbReference type="ARBA" id="ARBA00022448"/>
    </source>
</evidence>
<evidence type="ECO:0000256" key="3">
    <source>
        <dbReference type="ARBA" id="ARBA00022452"/>
    </source>
</evidence>
<dbReference type="InterPro" id="IPR023996">
    <property type="entry name" value="TonB-dep_OMP_SusC/RagA"/>
</dbReference>
<dbReference type="InterPro" id="IPR039426">
    <property type="entry name" value="TonB-dep_rcpt-like"/>
</dbReference>
<dbReference type="GO" id="GO:0006826">
    <property type="term" value="P:iron ion transport"/>
    <property type="evidence" value="ECO:0007669"/>
    <property type="project" value="UniProtKB-KW"/>
</dbReference>
<dbReference type="OrthoDB" id="9768177at2"/>
<name>A0A1I3HW39_9FLAO</name>
<dbReference type="InterPro" id="IPR012910">
    <property type="entry name" value="Plug_dom"/>
</dbReference>
<evidence type="ECO:0000259" key="14">
    <source>
        <dbReference type="Pfam" id="PF00593"/>
    </source>
</evidence>
<evidence type="ECO:0000313" key="17">
    <source>
        <dbReference type="Proteomes" id="UP000198931"/>
    </source>
</evidence>
<dbReference type="GO" id="GO:0009279">
    <property type="term" value="C:cell outer membrane"/>
    <property type="evidence" value="ECO:0007669"/>
    <property type="project" value="UniProtKB-SubCell"/>
</dbReference>
<evidence type="ECO:0000256" key="8">
    <source>
        <dbReference type="ARBA" id="ARBA00023077"/>
    </source>
</evidence>
<keyword evidence="4" id="KW-0410">Iron transport</keyword>
<evidence type="ECO:0000256" key="6">
    <source>
        <dbReference type="ARBA" id="ARBA00023004"/>
    </source>
</evidence>
<dbReference type="PANTHER" id="PTHR32552">
    <property type="entry name" value="FERRICHROME IRON RECEPTOR-RELATED"/>
    <property type="match status" value="1"/>
</dbReference>
<dbReference type="InterPro" id="IPR036942">
    <property type="entry name" value="Beta-barrel_TonB_sf"/>
</dbReference>
<evidence type="ECO:0000256" key="7">
    <source>
        <dbReference type="ARBA" id="ARBA00023065"/>
    </source>
</evidence>
<dbReference type="NCBIfam" id="TIGR04056">
    <property type="entry name" value="OMP_RagA_SusC"/>
    <property type="match status" value="1"/>
</dbReference>
<evidence type="ECO:0000256" key="9">
    <source>
        <dbReference type="ARBA" id="ARBA00023136"/>
    </source>
</evidence>
<evidence type="ECO:0000259" key="15">
    <source>
        <dbReference type="Pfam" id="PF07715"/>
    </source>
</evidence>
<keyword evidence="10 11" id="KW-0998">Cell outer membrane</keyword>
<proteinExistence type="inferred from homology"/>
<feature type="domain" description="TonB-dependent receptor plug" evidence="15">
    <location>
        <begin position="52"/>
        <end position="173"/>
    </location>
</feature>
<dbReference type="RefSeq" id="WP_090080987.1">
    <property type="nucleotide sequence ID" value="NZ_FOQT01000004.1"/>
</dbReference>
<gene>
    <name evidence="16" type="ORF">SAMN05443292_2419</name>
</gene>
<dbReference type="Gene3D" id="2.40.170.20">
    <property type="entry name" value="TonB-dependent receptor, beta-barrel domain"/>
    <property type="match status" value="1"/>
</dbReference>
<dbReference type="SUPFAM" id="SSF56935">
    <property type="entry name" value="Porins"/>
    <property type="match status" value="1"/>
</dbReference>
<evidence type="ECO:0000256" key="1">
    <source>
        <dbReference type="ARBA" id="ARBA00004571"/>
    </source>
</evidence>
<keyword evidence="13" id="KW-0732">Signal</keyword>
<dbReference type="InterPro" id="IPR037066">
    <property type="entry name" value="Plug_dom_sf"/>
</dbReference>
<dbReference type="PROSITE" id="PS52016">
    <property type="entry name" value="TONB_DEPENDENT_REC_3"/>
    <property type="match status" value="1"/>
</dbReference>
<reference evidence="16 17" key="1">
    <citation type="submission" date="2016-10" db="EMBL/GenBank/DDBJ databases">
        <authorList>
            <person name="de Groot N.N."/>
        </authorList>
    </citation>
    <scope>NUCLEOTIDE SEQUENCE [LARGE SCALE GENOMIC DNA]</scope>
    <source>
        <strain evidence="16 17">DSM 26000</strain>
    </source>
</reference>
<dbReference type="Proteomes" id="UP000198931">
    <property type="component" value="Unassembled WGS sequence"/>
</dbReference>
<keyword evidence="3 11" id="KW-1134">Transmembrane beta strand</keyword>
<evidence type="ECO:0000256" key="5">
    <source>
        <dbReference type="ARBA" id="ARBA00022692"/>
    </source>
</evidence>
<keyword evidence="17" id="KW-1185">Reference proteome</keyword>
<dbReference type="InterPro" id="IPR023997">
    <property type="entry name" value="TonB-dep_OMP_SusC/RagA_CS"/>
</dbReference>
<comment type="subcellular location">
    <subcellularLocation>
        <location evidence="1 11">Cell outer membrane</location>
        <topology evidence="1 11">Multi-pass membrane protein</topology>
    </subcellularLocation>
</comment>
<dbReference type="InterPro" id="IPR000531">
    <property type="entry name" value="Beta-barrel_TonB"/>
</dbReference>
<dbReference type="EMBL" id="FOQT01000004">
    <property type="protein sequence ID" value="SFI39833.1"/>
    <property type="molecule type" value="Genomic_DNA"/>
</dbReference>
<feature type="chain" id="PRO_5011555369" evidence="13">
    <location>
        <begin position="22"/>
        <end position="1027"/>
    </location>
</feature>
<dbReference type="Pfam" id="PF00593">
    <property type="entry name" value="TonB_dep_Rec_b-barrel"/>
    <property type="match status" value="1"/>
</dbReference>
<evidence type="ECO:0000313" key="16">
    <source>
        <dbReference type="EMBL" id="SFI39833.1"/>
    </source>
</evidence>
<keyword evidence="6" id="KW-0408">Iron</keyword>
<evidence type="ECO:0000256" key="11">
    <source>
        <dbReference type="PROSITE-ProRule" id="PRU01360"/>
    </source>
</evidence>
<feature type="domain" description="TonB-dependent receptor-like beta-barrel" evidence="14">
    <location>
        <begin position="388"/>
        <end position="862"/>
    </location>
</feature>
<evidence type="ECO:0000256" key="4">
    <source>
        <dbReference type="ARBA" id="ARBA00022496"/>
    </source>
</evidence>
<keyword evidence="2 11" id="KW-0813">Transport</keyword>
<dbReference type="AlphaFoldDB" id="A0A1I3HW39"/>
<evidence type="ECO:0000256" key="13">
    <source>
        <dbReference type="SAM" id="SignalP"/>
    </source>
</evidence>
<organism evidence="16 17">
    <name type="scientific">Halpernia frigidisoli</name>
    <dbReference type="NCBI Taxonomy" id="1125876"/>
    <lineage>
        <taxon>Bacteria</taxon>
        <taxon>Pseudomonadati</taxon>
        <taxon>Bacteroidota</taxon>
        <taxon>Flavobacteriia</taxon>
        <taxon>Flavobacteriales</taxon>
        <taxon>Weeksellaceae</taxon>
        <taxon>Chryseobacterium group</taxon>
        <taxon>Halpernia</taxon>
    </lineage>
</organism>
<dbReference type="Pfam" id="PF07715">
    <property type="entry name" value="Plug"/>
    <property type="match status" value="1"/>
</dbReference>
<accession>A0A1I3HW39</accession>
<sequence length="1027" mass="111759">MTKNQLIIPILFFISSVPVLGQQKITADSTSTSNIDEVIITSLGLKGERDKFASSASTVKGSGIAQSGETSVLTGLSAKASGVLITRNGGDPGAGAYIQIRGQNTIGGNAQPLFIIDGMPVSNSSSKIGASLANGIVQQSRINDINPEDIERVEVLKGASAAALWGSRAANGVIIITTKNGKNSNGKINISLKSTVSFDVVNKMHPLQTRYGQGSDGLYQQGNRLSFGDLISDRPGGVDNFITNPNTPGYMGFVTFPDGTVRYAIAPGTAANKNGGKNSRDTFNHGKDAFQTGHFIENNLTLNGGNENSNFLLSFSNLNQEGVIKSFSDYDRQTIRLNVGQKFNQYIKASANVNYIKSASSRVQEGDNVDGLLLSSLRTPGDFDNSLFEGTYTNAAGSIFPKAHVSYRNPLGIDRNTTYANPFWNIENNKNTSNIDRILGTVQLDITPLKWLSLTGRAGVDNFTDKRVERFASNSANFTDGYLSITSIQEKQFNTDLFALAKKEINENFKGSFLAGFNYNSRRSESVFNAITKLIIPNAPDILDNALNTNLRANNSSSLIRTYAFYGQLDFEAYNQVFITLTGRNESASTFGSKTSRNFFFPSAAVAWQFSDLNLFNEKKTFSFGKLRFTWGQVGIQPQPYQNLTLLNSANYGDPFTNGLSGVSSLYNGGYVRNTTQGNDFLKPEIKTEYELGVDLRFFRNRVCFSATAYSNRTKDVILGLSVPAETGFTIKNTNAAVLKNRGLELDLSGDVLRIGNFKWNLSTNFSTNKNTVVSLSGVKAYVLPDSFIQNASLIPGQPFGVFLSTDFLKDSLGNYILDANGFPQPGTGTEVIGDPNPDWRAGIGSTFSYKDFSLYVLFDRVQGNDVFNGTRGSLYAFGTHGDQGNTIIVPTGGLRDVNGNLLAAGSTYQGEIRDFGAGPVALNQAWYRGRGTASTTASYKQFVEDGSASRLREMTLTYSLRTEKLKKKLKLSSIDFSLTGRNLFLWTKYSGIDPESNVSGSGLARGQDWFTNPNTRSYLASILINY</sequence>
<dbReference type="Gene3D" id="2.170.130.10">
    <property type="entry name" value="TonB-dependent receptor, plug domain"/>
    <property type="match status" value="1"/>
</dbReference>
<keyword evidence="8 12" id="KW-0798">TonB box</keyword>
<keyword evidence="7" id="KW-0406">Ion transport</keyword>